<dbReference type="GO" id="GO:0046872">
    <property type="term" value="F:metal ion binding"/>
    <property type="evidence" value="ECO:0007669"/>
    <property type="project" value="InterPro"/>
</dbReference>
<dbReference type="EMBL" id="CP127294">
    <property type="protein sequence ID" value="WIX79378.1"/>
    <property type="molecule type" value="Genomic_DNA"/>
</dbReference>
<feature type="compositionally biased region" description="Basic and acidic residues" evidence="1">
    <location>
        <begin position="365"/>
        <end position="386"/>
    </location>
</feature>
<gene>
    <name evidence="2" type="ORF">QRX50_00740</name>
</gene>
<dbReference type="InterPro" id="IPR037217">
    <property type="entry name" value="Trp/Indoleamine_2_3_dOase-like"/>
</dbReference>
<dbReference type="GO" id="GO:0020037">
    <property type="term" value="F:heme binding"/>
    <property type="evidence" value="ECO:0007669"/>
    <property type="project" value="InterPro"/>
</dbReference>
<protein>
    <submittedName>
        <fullName evidence="2">DUF1864 family protein</fullName>
    </submittedName>
</protein>
<sequence length="403" mass="44651">MTTSVARFDRWIRNEFVEYNTALEEAYFAERREVLDGRPELDEPKRAIVTEGHHLIGRILDEGALPVVEREKYQLLGMVGYHLAACRRHESVAPGAEELSAAWSLASLLGSSLGVAPRFVFAHQAMYNPASGGQFQTFTSLEDEAVFLTNNGLAVFAYQRAAEAIRRVVPIGVSSPLSAYLLETARAALEDVLQFNRTLSKTLDVERFFFNVRPYFKTYRVGNAEYRGANAGDFSAINELDVLLGLATTRDPFYQNVVVEKYPYVTPEDQVRLRAIGGEQSLLTRFLREAESSPDPQLVRNAELFLAVCRAHGAAYTYHHHKLVLPFLVEPAKTAPPERLSELTASGPPLAVVVSGLSYLADLRSARDRPGKPSARKDLDRLRELVSRGTGDGHPASLTATAE</sequence>
<evidence type="ECO:0000313" key="2">
    <source>
        <dbReference type="EMBL" id="WIX79378.1"/>
    </source>
</evidence>
<dbReference type="AlphaFoldDB" id="A0A9Y2IJB0"/>
<dbReference type="KEGG" id="acab:QRX50_00740"/>
<keyword evidence="3" id="KW-1185">Reference proteome</keyword>
<dbReference type="GO" id="GO:0019441">
    <property type="term" value="P:L-tryptophan catabolic process to kynurenine"/>
    <property type="evidence" value="ECO:0007669"/>
    <property type="project" value="InterPro"/>
</dbReference>
<dbReference type="Proteomes" id="UP001236014">
    <property type="component" value="Chromosome"/>
</dbReference>
<evidence type="ECO:0000313" key="3">
    <source>
        <dbReference type="Proteomes" id="UP001236014"/>
    </source>
</evidence>
<dbReference type="InterPro" id="IPR015029">
    <property type="entry name" value="PrnB"/>
</dbReference>
<dbReference type="Pfam" id="PF08933">
    <property type="entry name" value="PrnB"/>
    <property type="match status" value="1"/>
</dbReference>
<name>A0A9Y2IJB0_9PSEU</name>
<dbReference type="SUPFAM" id="SSF140959">
    <property type="entry name" value="Indolic compounds 2,3-dioxygenase-like"/>
    <property type="match status" value="1"/>
</dbReference>
<dbReference type="Gene3D" id="1.20.58.600">
    <property type="match status" value="1"/>
</dbReference>
<evidence type="ECO:0000256" key="1">
    <source>
        <dbReference type="SAM" id="MobiDB-lite"/>
    </source>
</evidence>
<organism evidence="2 3">
    <name type="scientific">Amycolatopsis carbonis</name>
    <dbReference type="NCBI Taxonomy" id="715471"/>
    <lineage>
        <taxon>Bacteria</taxon>
        <taxon>Bacillati</taxon>
        <taxon>Actinomycetota</taxon>
        <taxon>Actinomycetes</taxon>
        <taxon>Pseudonocardiales</taxon>
        <taxon>Pseudonocardiaceae</taxon>
        <taxon>Amycolatopsis</taxon>
    </lineage>
</organism>
<accession>A0A9Y2IJB0</accession>
<reference evidence="2 3" key="1">
    <citation type="submission" date="2023-06" db="EMBL/GenBank/DDBJ databases">
        <authorList>
            <person name="Oyuntsetseg B."/>
            <person name="Kim S.B."/>
        </authorList>
    </citation>
    <scope>NUCLEOTIDE SEQUENCE [LARGE SCALE GENOMIC DNA]</scope>
    <source>
        <strain evidence="2 3">2-15</strain>
    </source>
</reference>
<feature type="region of interest" description="Disordered" evidence="1">
    <location>
        <begin position="365"/>
        <end position="403"/>
    </location>
</feature>
<dbReference type="Gene3D" id="1.20.58.480">
    <property type="match status" value="1"/>
</dbReference>
<dbReference type="RefSeq" id="WP_285970067.1">
    <property type="nucleotide sequence ID" value="NZ_CP127294.1"/>
</dbReference>
<proteinExistence type="predicted"/>